<dbReference type="AlphaFoldDB" id="A0A7V5NYE2"/>
<accession>A0A7V5NYE2</accession>
<dbReference type="InterPro" id="IPR003788">
    <property type="entry name" value="NDUFAF7"/>
</dbReference>
<dbReference type="GO" id="GO:0035243">
    <property type="term" value="F:protein-arginine omega-N symmetric methyltransferase activity"/>
    <property type="evidence" value="ECO:0007669"/>
    <property type="project" value="TreeGrafter"/>
</dbReference>
<evidence type="ECO:0000313" key="3">
    <source>
        <dbReference type="EMBL" id="HHI96507.1"/>
    </source>
</evidence>
<dbReference type="SUPFAM" id="SSF53335">
    <property type="entry name" value="S-adenosyl-L-methionine-dependent methyltransferases"/>
    <property type="match status" value="1"/>
</dbReference>
<protein>
    <submittedName>
        <fullName evidence="3">SAM-dependent methyltransferase</fullName>
    </submittedName>
</protein>
<sequence>MTPKALAPEFSQILAQESPMTFARYMELCLYHPTFGYYARAPKIGKKGDYFTAPTIHPVFGAAVAKQIIEIWKLLGKPKDFVVLEAGAGEGYLALDILNFLSLEGLGFSYFILEPFEANRKQQQIKLKDHPGVSWFKSWEEIPPFVGVFLSNELFDAFPVHLIEKTPDHDLKEVYVIKEGDLLGEELSGLSQPEILTRVLPYANYWPEGYRTEVCLAYGPFLKEVAKKLCRGALITFDYGYSRADLYHPDRRQGTLLCFKEHRVFDNPYLLPGGCDLTTHVDFTALKEEGEKLGLYPVGFTTQAAFLVGLEVEKLLARIGRNTPRDVEALKLLLLPQGLGMSHWVLVQGRDLPLEVKLSGFSLSNRLNIL</sequence>
<evidence type="ECO:0000256" key="1">
    <source>
        <dbReference type="ARBA" id="ARBA00022603"/>
    </source>
</evidence>
<organism evidence="3">
    <name type="scientific">Thermodesulfatator atlanticus</name>
    <dbReference type="NCBI Taxonomy" id="501497"/>
    <lineage>
        <taxon>Bacteria</taxon>
        <taxon>Pseudomonadati</taxon>
        <taxon>Thermodesulfobacteriota</taxon>
        <taxon>Thermodesulfobacteria</taxon>
        <taxon>Thermodesulfobacteriales</taxon>
        <taxon>Thermodesulfatatoraceae</taxon>
        <taxon>Thermodesulfatator</taxon>
    </lineage>
</organism>
<dbReference type="Proteomes" id="UP000886101">
    <property type="component" value="Unassembled WGS sequence"/>
</dbReference>
<dbReference type="PANTHER" id="PTHR12049">
    <property type="entry name" value="PROTEIN ARGININE METHYLTRANSFERASE NDUFAF7, MITOCHONDRIAL"/>
    <property type="match status" value="1"/>
</dbReference>
<dbReference type="InterPro" id="IPR038375">
    <property type="entry name" value="NDUFAF7_sf"/>
</dbReference>
<dbReference type="Gene3D" id="3.40.50.12710">
    <property type="match status" value="1"/>
</dbReference>
<comment type="caution">
    <text evidence="3">The sequence shown here is derived from an EMBL/GenBank/DDBJ whole genome shotgun (WGS) entry which is preliminary data.</text>
</comment>
<gene>
    <name evidence="3" type="ORF">ENJ96_01495</name>
</gene>
<evidence type="ECO:0000256" key="2">
    <source>
        <dbReference type="ARBA" id="ARBA00022679"/>
    </source>
</evidence>
<proteinExistence type="predicted"/>
<keyword evidence="2" id="KW-0808">Transferase</keyword>
<keyword evidence="1 3" id="KW-0489">Methyltransferase</keyword>
<name>A0A7V5NYE2_9BACT</name>
<dbReference type="Pfam" id="PF02636">
    <property type="entry name" value="Methyltransf_28"/>
    <property type="match status" value="1"/>
</dbReference>
<reference evidence="3" key="1">
    <citation type="journal article" date="2020" name="mSystems">
        <title>Genome- and Community-Level Interaction Insights into Carbon Utilization and Element Cycling Functions of Hydrothermarchaeota in Hydrothermal Sediment.</title>
        <authorList>
            <person name="Zhou Z."/>
            <person name="Liu Y."/>
            <person name="Xu W."/>
            <person name="Pan J."/>
            <person name="Luo Z.H."/>
            <person name="Li M."/>
        </authorList>
    </citation>
    <scope>NUCLEOTIDE SEQUENCE [LARGE SCALE GENOMIC DNA]</scope>
    <source>
        <strain evidence="3">HyVt-533</strain>
    </source>
</reference>
<dbReference type="PANTHER" id="PTHR12049:SF7">
    <property type="entry name" value="PROTEIN ARGININE METHYLTRANSFERASE NDUFAF7, MITOCHONDRIAL"/>
    <property type="match status" value="1"/>
</dbReference>
<dbReference type="EMBL" id="DROK01000042">
    <property type="protein sequence ID" value="HHI96507.1"/>
    <property type="molecule type" value="Genomic_DNA"/>
</dbReference>
<dbReference type="InterPro" id="IPR029063">
    <property type="entry name" value="SAM-dependent_MTases_sf"/>
</dbReference>
<dbReference type="GO" id="GO:0032259">
    <property type="term" value="P:methylation"/>
    <property type="evidence" value="ECO:0007669"/>
    <property type="project" value="UniProtKB-KW"/>
</dbReference>